<keyword evidence="2" id="KW-1185">Reference proteome</keyword>
<name>A0ACB7WE01_DIOAL</name>
<protein>
    <submittedName>
        <fullName evidence="1">PC-Esterase protein</fullName>
    </submittedName>
</protein>
<evidence type="ECO:0000313" key="2">
    <source>
        <dbReference type="Proteomes" id="UP000827976"/>
    </source>
</evidence>
<comment type="caution">
    <text evidence="1">The sequence shown here is derived from an EMBL/GenBank/DDBJ whole genome shotgun (WGS) entry which is preliminary data.</text>
</comment>
<dbReference type="EMBL" id="CM037014">
    <property type="protein sequence ID" value="KAH7685926.1"/>
    <property type="molecule type" value="Genomic_DNA"/>
</dbReference>
<evidence type="ECO:0000313" key="1">
    <source>
        <dbReference type="EMBL" id="KAH7685926.1"/>
    </source>
</evidence>
<proteinExistence type="predicted"/>
<accession>A0ACB7WE01</accession>
<sequence length="468" mass="54441">MGINTYIRYFQRQCCILSIALFFFESRETAMADDEVVGGLWAMLAQERRKSIGLMFLRFIAVVLLAVAACYLFINNFNSHLPETEKDTSTIGKQELVNIWPLLKEWGVKEQQDLKKEVCDLSVGKWIPKPEGPSYTDETCHYIASYTNCLKNGRPDRGFLHWKWQPSGCDLPPFDPLKFLNAMRDKSWAFIGDAIFHNHAYSLLCLTSSVTKAHMIYYDGHDTRTWYFPSYNLTIYNIWSPYLLASETENGPTHEIHLDILDSKWTEMYDKYDYMVISGGQWFYKRTIMYENNEVIGCHYCPDLELNKIDYEVAYRRALQLTFKFITTSEHKPFVVFRTWAPSHWEDGESPSERICNRTKPFKEGEINGSSSDLKMWRLETEEFEKAAAIGATNDVRMELLDIYQLSLLRPDGHPGPYGTYHPFDDDPSKKVENDCIHWCLPGPIDSWNELLMKVINRDVHNSVSAFL</sequence>
<organism evidence="1 2">
    <name type="scientific">Dioscorea alata</name>
    <name type="common">Purple yam</name>
    <dbReference type="NCBI Taxonomy" id="55571"/>
    <lineage>
        <taxon>Eukaryota</taxon>
        <taxon>Viridiplantae</taxon>
        <taxon>Streptophyta</taxon>
        <taxon>Embryophyta</taxon>
        <taxon>Tracheophyta</taxon>
        <taxon>Spermatophyta</taxon>
        <taxon>Magnoliopsida</taxon>
        <taxon>Liliopsida</taxon>
        <taxon>Dioscoreales</taxon>
        <taxon>Dioscoreaceae</taxon>
        <taxon>Dioscorea</taxon>
    </lineage>
</organism>
<dbReference type="Proteomes" id="UP000827976">
    <property type="component" value="Chromosome 4"/>
</dbReference>
<gene>
    <name evidence="1" type="ORF">IHE45_04G071500</name>
</gene>
<reference evidence="2" key="1">
    <citation type="journal article" date="2022" name="Nat. Commun.">
        <title>Chromosome evolution and the genetic basis of agronomically important traits in greater yam.</title>
        <authorList>
            <person name="Bredeson J.V."/>
            <person name="Lyons J.B."/>
            <person name="Oniyinde I.O."/>
            <person name="Okereke N.R."/>
            <person name="Kolade O."/>
            <person name="Nnabue I."/>
            <person name="Nwadili C.O."/>
            <person name="Hribova E."/>
            <person name="Parker M."/>
            <person name="Nwogha J."/>
            <person name="Shu S."/>
            <person name="Carlson J."/>
            <person name="Kariba R."/>
            <person name="Muthemba S."/>
            <person name="Knop K."/>
            <person name="Barton G.J."/>
            <person name="Sherwood A.V."/>
            <person name="Lopez-Montes A."/>
            <person name="Asiedu R."/>
            <person name="Jamnadass R."/>
            <person name="Muchugi A."/>
            <person name="Goodstein D."/>
            <person name="Egesi C.N."/>
            <person name="Featherston J."/>
            <person name="Asfaw A."/>
            <person name="Simpson G.G."/>
            <person name="Dolezel J."/>
            <person name="Hendre P.S."/>
            <person name="Van Deynze A."/>
            <person name="Kumar P.L."/>
            <person name="Obidiegwu J.E."/>
            <person name="Bhattacharjee R."/>
            <person name="Rokhsar D.S."/>
        </authorList>
    </citation>
    <scope>NUCLEOTIDE SEQUENCE [LARGE SCALE GENOMIC DNA]</scope>
    <source>
        <strain evidence="2">cv. TDa95/00328</strain>
    </source>
</reference>